<protein>
    <submittedName>
        <fullName evidence="2">Uncharacterized protein</fullName>
    </submittedName>
</protein>
<proteinExistence type="predicted"/>
<feature type="region of interest" description="Disordered" evidence="1">
    <location>
        <begin position="1"/>
        <end position="24"/>
    </location>
</feature>
<dbReference type="EMBL" id="KZ452022">
    <property type="protein sequence ID" value="PKA50647.1"/>
    <property type="molecule type" value="Genomic_DNA"/>
</dbReference>
<gene>
    <name evidence="2" type="ORF">AXF42_Ash017986</name>
</gene>
<sequence length="68" mass="6921">MVKANEAMASAEAGNGEIGGGGGSGAHVVQVNNSLTADEISPLLVEVGNKPARMSIFSVSYSRSRSQK</sequence>
<organism evidence="2 3">
    <name type="scientific">Apostasia shenzhenica</name>
    <dbReference type="NCBI Taxonomy" id="1088818"/>
    <lineage>
        <taxon>Eukaryota</taxon>
        <taxon>Viridiplantae</taxon>
        <taxon>Streptophyta</taxon>
        <taxon>Embryophyta</taxon>
        <taxon>Tracheophyta</taxon>
        <taxon>Spermatophyta</taxon>
        <taxon>Magnoliopsida</taxon>
        <taxon>Liliopsida</taxon>
        <taxon>Asparagales</taxon>
        <taxon>Orchidaceae</taxon>
        <taxon>Apostasioideae</taxon>
        <taxon>Apostasia</taxon>
    </lineage>
</organism>
<evidence type="ECO:0000313" key="3">
    <source>
        <dbReference type="Proteomes" id="UP000236161"/>
    </source>
</evidence>
<reference evidence="2 3" key="1">
    <citation type="journal article" date="2017" name="Nature">
        <title>The Apostasia genome and the evolution of orchids.</title>
        <authorList>
            <person name="Zhang G.Q."/>
            <person name="Liu K.W."/>
            <person name="Li Z."/>
            <person name="Lohaus R."/>
            <person name="Hsiao Y.Y."/>
            <person name="Niu S.C."/>
            <person name="Wang J.Y."/>
            <person name="Lin Y.C."/>
            <person name="Xu Q."/>
            <person name="Chen L.J."/>
            <person name="Yoshida K."/>
            <person name="Fujiwara S."/>
            <person name="Wang Z.W."/>
            <person name="Zhang Y.Q."/>
            <person name="Mitsuda N."/>
            <person name="Wang M."/>
            <person name="Liu G.H."/>
            <person name="Pecoraro L."/>
            <person name="Huang H.X."/>
            <person name="Xiao X.J."/>
            <person name="Lin M."/>
            <person name="Wu X.Y."/>
            <person name="Wu W.L."/>
            <person name="Chen Y.Y."/>
            <person name="Chang S.B."/>
            <person name="Sakamoto S."/>
            <person name="Ohme-Takagi M."/>
            <person name="Yagi M."/>
            <person name="Zeng S.J."/>
            <person name="Shen C.Y."/>
            <person name="Yeh C.M."/>
            <person name="Luo Y.B."/>
            <person name="Tsai W.C."/>
            <person name="Van de Peer Y."/>
            <person name="Liu Z.J."/>
        </authorList>
    </citation>
    <scope>NUCLEOTIDE SEQUENCE [LARGE SCALE GENOMIC DNA]</scope>
    <source>
        <strain evidence="3">cv. Shenzhen</strain>
        <tissue evidence="2">Stem</tissue>
    </source>
</reference>
<evidence type="ECO:0000256" key="1">
    <source>
        <dbReference type="SAM" id="MobiDB-lite"/>
    </source>
</evidence>
<accession>A0A2I0A528</accession>
<dbReference type="AlphaFoldDB" id="A0A2I0A528"/>
<name>A0A2I0A528_9ASPA</name>
<dbReference type="Proteomes" id="UP000236161">
    <property type="component" value="Unassembled WGS sequence"/>
</dbReference>
<evidence type="ECO:0000313" key="2">
    <source>
        <dbReference type="EMBL" id="PKA50647.1"/>
    </source>
</evidence>
<keyword evidence="3" id="KW-1185">Reference proteome</keyword>